<evidence type="ECO:0000256" key="2">
    <source>
        <dbReference type="ARBA" id="ARBA00007193"/>
    </source>
</evidence>
<evidence type="ECO:0000313" key="13">
    <source>
        <dbReference type="EMBL" id="KAK7084063.1"/>
    </source>
</evidence>
<evidence type="ECO:0000256" key="12">
    <source>
        <dbReference type="RuleBase" id="RU000679"/>
    </source>
</evidence>
<dbReference type="Gene3D" id="2.60.470.10">
    <property type="entry name" value="Acid-sensing ion channels like domains"/>
    <property type="match status" value="1"/>
</dbReference>
<evidence type="ECO:0000256" key="1">
    <source>
        <dbReference type="ARBA" id="ARBA00004141"/>
    </source>
</evidence>
<dbReference type="AlphaFoldDB" id="A0AAN8XLY8"/>
<keyword evidence="6" id="KW-1133">Transmembrane helix</keyword>
<keyword evidence="11 12" id="KW-0407">Ion channel</keyword>
<evidence type="ECO:0000256" key="6">
    <source>
        <dbReference type="ARBA" id="ARBA00022989"/>
    </source>
</evidence>
<reference evidence="13 14" key="1">
    <citation type="submission" date="2023-11" db="EMBL/GenBank/DDBJ databases">
        <title>Halocaridina rubra genome assembly.</title>
        <authorList>
            <person name="Smith C."/>
        </authorList>
    </citation>
    <scope>NUCLEOTIDE SEQUENCE [LARGE SCALE GENOMIC DNA]</scope>
    <source>
        <strain evidence="13">EP-1</strain>
        <tissue evidence="13">Whole</tissue>
    </source>
</reference>
<keyword evidence="7" id="KW-0915">Sodium</keyword>
<keyword evidence="4 12" id="KW-0894">Sodium channel</keyword>
<keyword evidence="3 12" id="KW-0813">Transport</keyword>
<keyword evidence="10 12" id="KW-0739">Sodium transport</keyword>
<dbReference type="GO" id="GO:0015280">
    <property type="term" value="F:ligand-gated sodium channel activity"/>
    <property type="evidence" value="ECO:0007669"/>
    <property type="project" value="TreeGrafter"/>
</dbReference>
<dbReference type="PRINTS" id="PR01078">
    <property type="entry name" value="AMINACHANNEL"/>
</dbReference>
<protein>
    <submittedName>
        <fullName evidence="13">Uncharacterized protein</fullName>
    </submittedName>
</protein>
<dbReference type="Pfam" id="PF00858">
    <property type="entry name" value="ASC"/>
    <property type="match status" value="1"/>
</dbReference>
<dbReference type="EMBL" id="JAXCGZ010002303">
    <property type="protein sequence ID" value="KAK7084063.1"/>
    <property type="molecule type" value="Genomic_DNA"/>
</dbReference>
<name>A0AAN8XLY8_HALRR</name>
<keyword evidence="5 12" id="KW-0812">Transmembrane</keyword>
<dbReference type="Proteomes" id="UP001381693">
    <property type="component" value="Unassembled WGS sequence"/>
</dbReference>
<keyword evidence="9" id="KW-0472">Membrane</keyword>
<evidence type="ECO:0000256" key="7">
    <source>
        <dbReference type="ARBA" id="ARBA00023053"/>
    </source>
</evidence>
<dbReference type="PANTHER" id="PTHR11690">
    <property type="entry name" value="AMILORIDE-SENSITIVE SODIUM CHANNEL-RELATED"/>
    <property type="match status" value="1"/>
</dbReference>
<gene>
    <name evidence="13" type="ORF">SK128_009227</name>
</gene>
<dbReference type="PANTHER" id="PTHR11690:SF248">
    <property type="entry name" value="PICKPOCKET 17, ISOFORM A"/>
    <property type="match status" value="1"/>
</dbReference>
<organism evidence="13 14">
    <name type="scientific">Halocaridina rubra</name>
    <name type="common">Hawaiian red shrimp</name>
    <dbReference type="NCBI Taxonomy" id="373956"/>
    <lineage>
        <taxon>Eukaryota</taxon>
        <taxon>Metazoa</taxon>
        <taxon>Ecdysozoa</taxon>
        <taxon>Arthropoda</taxon>
        <taxon>Crustacea</taxon>
        <taxon>Multicrustacea</taxon>
        <taxon>Malacostraca</taxon>
        <taxon>Eumalacostraca</taxon>
        <taxon>Eucarida</taxon>
        <taxon>Decapoda</taxon>
        <taxon>Pleocyemata</taxon>
        <taxon>Caridea</taxon>
        <taxon>Atyoidea</taxon>
        <taxon>Atyidae</taxon>
        <taxon>Halocaridina</taxon>
    </lineage>
</organism>
<accession>A0AAN8XLY8</accession>
<evidence type="ECO:0000256" key="4">
    <source>
        <dbReference type="ARBA" id="ARBA00022461"/>
    </source>
</evidence>
<comment type="similarity">
    <text evidence="2 12">Belongs to the amiloride-sensitive sodium channel (TC 1.A.6) family.</text>
</comment>
<evidence type="ECO:0000256" key="9">
    <source>
        <dbReference type="ARBA" id="ARBA00023136"/>
    </source>
</evidence>
<dbReference type="InterPro" id="IPR001873">
    <property type="entry name" value="ENaC"/>
</dbReference>
<evidence type="ECO:0000256" key="8">
    <source>
        <dbReference type="ARBA" id="ARBA00023065"/>
    </source>
</evidence>
<comment type="subcellular location">
    <subcellularLocation>
        <location evidence="1">Membrane</location>
        <topology evidence="1">Multi-pass membrane protein</topology>
    </subcellularLocation>
</comment>
<evidence type="ECO:0000313" key="14">
    <source>
        <dbReference type="Proteomes" id="UP001381693"/>
    </source>
</evidence>
<sequence>MSVESLTTMLNRAKTSDFSDVAELYQPSVQDQTLYSISPKDLIFNCAFDNENCDYRSFDSWKSKDYGTCYTFNSPFSQNSTNEKWPRTVPYSGPKHGLHVTLNIRSGLSILSPEVGVRVIIHSPHVLPVPEEEGFNVAPGTTSISISRETGL</sequence>
<evidence type="ECO:0000256" key="5">
    <source>
        <dbReference type="ARBA" id="ARBA00022692"/>
    </source>
</evidence>
<evidence type="ECO:0000256" key="10">
    <source>
        <dbReference type="ARBA" id="ARBA00023201"/>
    </source>
</evidence>
<keyword evidence="14" id="KW-1185">Reference proteome</keyword>
<comment type="caution">
    <text evidence="13">The sequence shown here is derived from an EMBL/GenBank/DDBJ whole genome shotgun (WGS) entry which is preliminary data.</text>
</comment>
<keyword evidence="8 12" id="KW-0406">Ion transport</keyword>
<proteinExistence type="inferred from homology"/>
<dbReference type="GO" id="GO:0005886">
    <property type="term" value="C:plasma membrane"/>
    <property type="evidence" value="ECO:0007669"/>
    <property type="project" value="TreeGrafter"/>
</dbReference>
<evidence type="ECO:0000256" key="3">
    <source>
        <dbReference type="ARBA" id="ARBA00022448"/>
    </source>
</evidence>
<evidence type="ECO:0000256" key="11">
    <source>
        <dbReference type="ARBA" id="ARBA00023303"/>
    </source>
</evidence>